<dbReference type="PANTHER" id="PTHR10953">
    <property type="entry name" value="UBIQUITIN-ACTIVATING ENZYME E1"/>
    <property type="match status" value="1"/>
</dbReference>
<dbReference type="GO" id="GO:0005737">
    <property type="term" value="C:cytoplasm"/>
    <property type="evidence" value="ECO:0007669"/>
    <property type="project" value="TreeGrafter"/>
</dbReference>
<dbReference type="SUPFAM" id="SSF69572">
    <property type="entry name" value="Activating enzymes of the ubiquitin-like proteins"/>
    <property type="match status" value="1"/>
</dbReference>
<evidence type="ECO:0000313" key="3">
    <source>
        <dbReference type="Proteomes" id="UP000427281"/>
    </source>
</evidence>
<dbReference type="EMBL" id="CP043930">
    <property type="protein sequence ID" value="QGQ27093.1"/>
    <property type="molecule type" value="Genomic_DNA"/>
</dbReference>
<evidence type="ECO:0000313" key="2">
    <source>
        <dbReference type="EMBL" id="QGQ27093.1"/>
    </source>
</evidence>
<dbReference type="AlphaFoldDB" id="A0A6I6AJU2"/>
<gene>
    <name evidence="2" type="ORF">F1728_24965</name>
</gene>
<dbReference type="PANTHER" id="PTHR10953:SF102">
    <property type="entry name" value="ADENYLYLTRANSFERASE AND SULFURTRANSFERASE MOCS3"/>
    <property type="match status" value="1"/>
</dbReference>
<dbReference type="Gene3D" id="3.40.50.720">
    <property type="entry name" value="NAD(P)-binding Rossmann-like Domain"/>
    <property type="match status" value="1"/>
</dbReference>
<evidence type="ECO:0000259" key="1">
    <source>
        <dbReference type="Pfam" id="PF00899"/>
    </source>
</evidence>
<proteinExistence type="predicted"/>
<dbReference type="Pfam" id="PF00899">
    <property type="entry name" value="ThiF"/>
    <property type="match status" value="1"/>
</dbReference>
<keyword evidence="3" id="KW-1185">Reference proteome</keyword>
<dbReference type="GO" id="GO:0008641">
    <property type="term" value="F:ubiquitin-like modifier activating enzyme activity"/>
    <property type="evidence" value="ECO:0007669"/>
    <property type="project" value="InterPro"/>
</dbReference>
<dbReference type="InterPro" id="IPR045886">
    <property type="entry name" value="ThiF/MoeB/HesA"/>
</dbReference>
<feature type="domain" description="THIF-type NAD/FAD binding fold" evidence="1">
    <location>
        <begin position="20"/>
        <end position="196"/>
    </location>
</feature>
<organism evidence="2 3">
    <name type="scientific">Gimesia benthica</name>
    <dbReference type="NCBI Taxonomy" id="2608982"/>
    <lineage>
        <taxon>Bacteria</taxon>
        <taxon>Pseudomonadati</taxon>
        <taxon>Planctomycetota</taxon>
        <taxon>Planctomycetia</taxon>
        <taxon>Planctomycetales</taxon>
        <taxon>Planctomycetaceae</taxon>
        <taxon>Gimesia</taxon>
    </lineage>
</organism>
<dbReference type="GO" id="GO:0004792">
    <property type="term" value="F:thiosulfate-cyanide sulfurtransferase activity"/>
    <property type="evidence" value="ECO:0007669"/>
    <property type="project" value="TreeGrafter"/>
</dbReference>
<keyword evidence="2" id="KW-0548">Nucleotidyltransferase</keyword>
<name>A0A6I6AJU2_9PLAN</name>
<sequence length="227" mass="24867">MTLNVTTNRFQRQSDLIPAERLSQLTATVIGVGAIGRQVALQLAAIGTPRIQLIDFDRVESTNITTQGYRGQDLGQAKVDATARSIQELDESIQVTVTPDRYRATLPVGEAVFCCVDSISARAAIWRSASSHCQLFVDGRMLGEVIRVLSVAAHNADNHYESTLFHQSEAQTGRCTAQSTIYTANIAAGLMLHQFTRWLRMLPLDRNITVSLLASELILGPDPSPEM</sequence>
<dbReference type="InterPro" id="IPR035985">
    <property type="entry name" value="Ubiquitin-activating_enz"/>
</dbReference>
<keyword evidence="2" id="KW-0808">Transferase</keyword>
<dbReference type="KEGG" id="gim:F1728_24965"/>
<dbReference type="InterPro" id="IPR000594">
    <property type="entry name" value="ThiF_NAD_FAD-bd"/>
</dbReference>
<dbReference type="CDD" id="cd01483">
    <property type="entry name" value="E1_enzyme_family"/>
    <property type="match status" value="1"/>
</dbReference>
<dbReference type="GO" id="GO:0016779">
    <property type="term" value="F:nucleotidyltransferase activity"/>
    <property type="evidence" value="ECO:0007669"/>
    <property type="project" value="UniProtKB-KW"/>
</dbReference>
<reference evidence="2 3" key="1">
    <citation type="submission" date="2019-09" db="EMBL/GenBank/DDBJ databases">
        <title>Gimesia benthica sp. nov., a novel bacterium isolated from deep-sea water of the Northwest Indian Ocean.</title>
        <authorList>
            <person name="Dai X."/>
        </authorList>
    </citation>
    <scope>NUCLEOTIDE SEQUENCE [LARGE SCALE GENOMIC DNA]</scope>
    <source>
        <strain evidence="2 3">E7</strain>
    </source>
</reference>
<dbReference type="Proteomes" id="UP000427281">
    <property type="component" value="Chromosome"/>
</dbReference>
<accession>A0A6I6AJU2</accession>
<protein>
    <submittedName>
        <fullName evidence="2">ThiF family adenylyltransferase</fullName>
    </submittedName>
</protein>